<dbReference type="InterPro" id="IPR011042">
    <property type="entry name" value="6-blade_b-propeller_TolB-like"/>
</dbReference>
<feature type="region of interest" description="Disordered" evidence="2">
    <location>
        <begin position="261"/>
        <end position="280"/>
    </location>
</feature>
<sequence>MAEAEALYARYEFGKALEIYDSILEQTTDSLQRMAIEQKIVLCENGLSLLEYADSPTVVARECFSKEDFFLHYPGFADKSWALMPPSLFVTDSVSVREKAFVYFPEGAKSLYYSAPDENGSWNIYRVEQLDDTLWSAPAVMNENITSLGNEIFPVLSADGKSLYFSSNGHYGVGGYDLYVCEWDEESGDWGVPQNLGFPYSSPWNDYLFYNTPDGNFSVFASDRQTSGDSLVVYAVLFENKPLKKSMTPSEAEKIAELDIASSAAGQAEPDRDNLDNERYSEYSTAVENVKEVERRLDATLKKQQQSRDLYNTLTNADDLAALEKRIGELELEVIALQEELGSASVRLQQIEMEFLSQGIFLKEPENLDEGNVRQGMEPLPVFSFASNTLGRAPYMNVMEPVKPVNLAFRIESEPQDLVPVDDFPKGLVYQIQLYTLTKPVSSTKLLKGLAPVFERKISGRYTYSVGAFPTYNDALSNLNKVRRLGFSSAIIRAYNDGEFINTASARALEKKIASNVLYQVVIDGYSDALPQEMLTVVRSNTNKDIAKVSDSGATRFVIGPFGSKDEAETLVAALKVVSDQTITVETVK</sequence>
<evidence type="ECO:0000313" key="3">
    <source>
        <dbReference type="EMBL" id="MBO8429071.1"/>
    </source>
</evidence>
<evidence type="ECO:0000256" key="2">
    <source>
        <dbReference type="SAM" id="MobiDB-lite"/>
    </source>
</evidence>
<feature type="compositionally biased region" description="Basic and acidic residues" evidence="2">
    <location>
        <begin position="269"/>
        <end position="280"/>
    </location>
</feature>
<evidence type="ECO:0000313" key="4">
    <source>
        <dbReference type="Proteomes" id="UP000823635"/>
    </source>
</evidence>
<dbReference type="Pfam" id="PF07676">
    <property type="entry name" value="PD40"/>
    <property type="match status" value="1"/>
</dbReference>
<organism evidence="3 4">
    <name type="scientific">Candidatus Egerieousia excrementavium</name>
    <dbReference type="NCBI Taxonomy" id="2840778"/>
    <lineage>
        <taxon>Bacteria</taxon>
        <taxon>Pseudomonadati</taxon>
        <taxon>Bacteroidota</taxon>
        <taxon>Bacteroidia</taxon>
        <taxon>Bacteroidales</taxon>
        <taxon>Candidatus Egerieousia</taxon>
    </lineage>
</organism>
<proteinExistence type="predicted"/>
<evidence type="ECO:0000256" key="1">
    <source>
        <dbReference type="SAM" id="Coils"/>
    </source>
</evidence>
<comment type="caution">
    <text evidence="3">The sequence shown here is derived from an EMBL/GenBank/DDBJ whole genome shotgun (WGS) entry which is preliminary data.</text>
</comment>
<reference evidence="3" key="2">
    <citation type="journal article" date="2021" name="PeerJ">
        <title>Extensive microbial diversity within the chicken gut microbiome revealed by metagenomics and culture.</title>
        <authorList>
            <person name="Gilroy R."/>
            <person name="Ravi A."/>
            <person name="Getino M."/>
            <person name="Pursley I."/>
            <person name="Horton D.L."/>
            <person name="Alikhan N.F."/>
            <person name="Baker D."/>
            <person name="Gharbi K."/>
            <person name="Hall N."/>
            <person name="Watson M."/>
            <person name="Adriaenssens E.M."/>
            <person name="Foster-Nyarko E."/>
            <person name="Jarju S."/>
            <person name="Secka A."/>
            <person name="Antonio M."/>
            <person name="Oren A."/>
            <person name="Chaudhuri R.R."/>
            <person name="La Ragione R."/>
            <person name="Hildebrand F."/>
            <person name="Pallen M.J."/>
        </authorList>
    </citation>
    <scope>NUCLEOTIDE SEQUENCE</scope>
    <source>
        <strain evidence="3">15467</strain>
    </source>
</reference>
<reference evidence="3" key="1">
    <citation type="submission" date="2020-10" db="EMBL/GenBank/DDBJ databases">
        <authorList>
            <person name="Gilroy R."/>
        </authorList>
    </citation>
    <scope>NUCLEOTIDE SEQUENCE</scope>
    <source>
        <strain evidence="3">15467</strain>
    </source>
</reference>
<dbReference type="SUPFAM" id="SSF82171">
    <property type="entry name" value="DPP6 N-terminal domain-like"/>
    <property type="match status" value="1"/>
</dbReference>
<dbReference type="AlphaFoldDB" id="A0A9D9DKS6"/>
<dbReference type="EMBL" id="JADINB010000087">
    <property type="protein sequence ID" value="MBO8429071.1"/>
    <property type="molecule type" value="Genomic_DNA"/>
</dbReference>
<dbReference type="Proteomes" id="UP000823635">
    <property type="component" value="Unassembled WGS sequence"/>
</dbReference>
<dbReference type="InterPro" id="IPR011659">
    <property type="entry name" value="WD40"/>
</dbReference>
<keyword evidence="1" id="KW-0175">Coiled coil</keyword>
<protein>
    <submittedName>
        <fullName evidence="3">PD40 domain-containing protein</fullName>
    </submittedName>
</protein>
<feature type="coiled-coil region" evidence="1">
    <location>
        <begin position="283"/>
        <end position="354"/>
    </location>
</feature>
<dbReference type="Gene3D" id="2.120.10.30">
    <property type="entry name" value="TolB, C-terminal domain"/>
    <property type="match status" value="1"/>
</dbReference>
<gene>
    <name evidence="3" type="ORF">IAC68_03950</name>
</gene>
<accession>A0A9D9DKS6</accession>
<name>A0A9D9DKS6_9BACT</name>